<proteinExistence type="predicted"/>
<gene>
    <name evidence="2" type="ORF">D6C94_05557</name>
    <name evidence="1" type="ORF">D6D24_02996</name>
</gene>
<dbReference type="Proteomes" id="UP000308014">
    <property type="component" value="Unassembled WGS sequence"/>
</dbReference>
<accession>A0A4S8W2H7</accession>
<comment type="caution">
    <text evidence="1">The sequence shown here is derived from an EMBL/GenBank/DDBJ whole genome shotgun (WGS) entry which is preliminary data.</text>
</comment>
<reference evidence="3 4" key="1">
    <citation type="submission" date="2018-10" db="EMBL/GenBank/DDBJ databases">
        <title>Fifty Aureobasidium pullulans genomes reveal a recombining polyextremotolerant generalist.</title>
        <authorList>
            <person name="Gostincar C."/>
            <person name="Turk M."/>
            <person name="Zajc J."/>
            <person name="Gunde-Cimerman N."/>
        </authorList>
    </citation>
    <scope>NUCLEOTIDE SEQUENCE [LARGE SCALE GENOMIC DNA]</scope>
    <source>
        <strain evidence="1 4">EXF-11318</strain>
        <strain evidence="2 3">EXF-4256</strain>
    </source>
</reference>
<dbReference type="EMBL" id="QZAJ01000071">
    <property type="protein sequence ID" value="THW19102.1"/>
    <property type="molecule type" value="Genomic_DNA"/>
</dbReference>
<evidence type="ECO:0000313" key="2">
    <source>
        <dbReference type="EMBL" id="THY73801.1"/>
    </source>
</evidence>
<dbReference type="Proteomes" id="UP000305064">
    <property type="component" value="Unassembled WGS sequence"/>
</dbReference>
<sequence>MAGYHHIDEVSWLRFQKMRQCLDILYKELIVIIRKNKLTLKRPENPDCALSACGTVLLRLSTVDSTEATKDAASTSK</sequence>
<name>A0A4S8W2H7_AURPU</name>
<evidence type="ECO:0000313" key="3">
    <source>
        <dbReference type="Proteomes" id="UP000305064"/>
    </source>
</evidence>
<dbReference type="EMBL" id="QZBJ01000034">
    <property type="protein sequence ID" value="THY73801.1"/>
    <property type="molecule type" value="Genomic_DNA"/>
</dbReference>
<evidence type="ECO:0000313" key="1">
    <source>
        <dbReference type="EMBL" id="THW19102.1"/>
    </source>
</evidence>
<organism evidence="1 4">
    <name type="scientific">Aureobasidium pullulans</name>
    <name type="common">Black yeast</name>
    <name type="synonym">Pullularia pullulans</name>
    <dbReference type="NCBI Taxonomy" id="5580"/>
    <lineage>
        <taxon>Eukaryota</taxon>
        <taxon>Fungi</taxon>
        <taxon>Dikarya</taxon>
        <taxon>Ascomycota</taxon>
        <taxon>Pezizomycotina</taxon>
        <taxon>Dothideomycetes</taxon>
        <taxon>Dothideomycetidae</taxon>
        <taxon>Dothideales</taxon>
        <taxon>Saccotheciaceae</taxon>
        <taxon>Aureobasidium</taxon>
    </lineage>
</organism>
<dbReference type="AlphaFoldDB" id="A0A4S8W2H7"/>
<protein>
    <submittedName>
        <fullName evidence="1">Uncharacterized protein</fullName>
    </submittedName>
</protein>
<evidence type="ECO:0000313" key="4">
    <source>
        <dbReference type="Proteomes" id="UP000308014"/>
    </source>
</evidence>